<dbReference type="AlphaFoldDB" id="A0A1A9BAY4"/>
<dbReference type="RefSeq" id="WP_091573974.1">
    <property type="nucleotide sequence ID" value="NZ_FLRH01000003.1"/>
</dbReference>
<dbReference type="STRING" id="946078.GA0070622_3161"/>
<dbReference type="EMBL" id="FLRH01000003">
    <property type="protein sequence ID" value="SBT66144.1"/>
    <property type="molecule type" value="Genomic_DNA"/>
</dbReference>
<feature type="transmembrane region" description="Helical" evidence="2">
    <location>
        <begin position="427"/>
        <end position="447"/>
    </location>
</feature>
<proteinExistence type="predicted"/>
<gene>
    <name evidence="3" type="ORF">GA0070622_3161</name>
</gene>
<feature type="transmembrane region" description="Helical" evidence="2">
    <location>
        <begin position="228"/>
        <end position="248"/>
    </location>
</feature>
<evidence type="ECO:0000256" key="1">
    <source>
        <dbReference type="SAM" id="MobiDB-lite"/>
    </source>
</evidence>
<evidence type="ECO:0000256" key="2">
    <source>
        <dbReference type="SAM" id="Phobius"/>
    </source>
</evidence>
<dbReference type="Proteomes" id="UP000199558">
    <property type="component" value="Unassembled WGS sequence"/>
</dbReference>
<keyword evidence="2" id="KW-1133">Transmembrane helix</keyword>
<organism evidence="3 4">
    <name type="scientific">Micromonospora sediminicola</name>
    <dbReference type="NCBI Taxonomy" id="946078"/>
    <lineage>
        <taxon>Bacteria</taxon>
        <taxon>Bacillati</taxon>
        <taxon>Actinomycetota</taxon>
        <taxon>Actinomycetes</taxon>
        <taxon>Micromonosporales</taxon>
        <taxon>Micromonosporaceae</taxon>
        <taxon>Micromonospora</taxon>
    </lineage>
</organism>
<protein>
    <submittedName>
        <fullName evidence="3">Uncharacterized iron-regulated membrane protein</fullName>
    </submittedName>
</protein>
<dbReference type="Pfam" id="PF03929">
    <property type="entry name" value="PepSY_TM"/>
    <property type="match status" value="1"/>
</dbReference>
<feature type="transmembrane region" description="Helical" evidence="2">
    <location>
        <begin position="386"/>
        <end position="406"/>
    </location>
</feature>
<keyword evidence="4" id="KW-1185">Reference proteome</keyword>
<accession>A0A1A9BAY4</accession>
<feature type="region of interest" description="Disordered" evidence="1">
    <location>
        <begin position="1"/>
        <end position="28"/>
    </location>
</feature>
<keyword evidence="2" id="KW-0472">Membrane</keyword>
<feature type="transmembrane region" description="Helical" evidence="2">
    <location>
        <begin position="40"/>
        <end position="62"/>
    </location>
</feature>
<feature type="region of interest" description="Disordered" evidence="1">
    <location>
        <begin position="269"/>
        <end position="293"/>
    </location>
</feature>
<feature type="transmembrane region" description="Helical" evidence="2">
    <location>
        <begin position="176"/>
        <end position="194"/>
    </location>
</feature>
<reference evidence="4" key="1">
    <citation type="submission" date="2016-06" db="EMBL/GenBank/DDBJ databases">
        <authorList>
            <person name="Varghese N."/>
            <person name="Submissions Spin"/>
        </authorList>
    </citation>
    <scope>NUCLEOTIDE SEQUENCE [LARGE SCALE GENOMIC DNA]</scope>
    <source>
        <strain evidence="4">DSM 45794</strain>
    </source>
</reference>
<evidence type="ECO:0000313" key="3">
    <source>
        <dbReference type="EMBL" id="SBT66144.1"/>
    </source>
</evidence>
<name>A0A1A9BAY4_9ACTN</name>
<dbReference type="OrthoDB" id="9791166at2"/>
<evidence type="ECO:0000313" key="4">
    <source>
        <dbReference type="Proteomes" id="UP000199558"/>
    </source>
</evidence>
<dbReference type="PANTHER" id="PTHR34219">
    <property type="entry name" value="IRON-REGULATED INNER MEMBRANE PROTEIN-RELATED"/>
    <property type="match status" value="1"/>
</dbReference>
<sequence length="487" mass="51408">MSVTELHGDRAPDSPATPPDAARPPRRPAPLTALLTRLHFYAGVLVAPFLLVAALTGLAYTITPQLDAALYGDKLTVTAVGGQPRPLADQIAAARAAHPDGTLTSVQPGAGERTTQVVFAQEDLGDRQHTVYVDPYTAEVAGQLTTWFGSTPATTWLDDLHRNLHLGDVGRHYSEIAASWLWVLALGGVVLWWRRRAAGRARARHLLVPDLSAGRGVRRTRGWHATTGVWLTVGLLFLAATGLTWSRYAGANFGAGLDALRAGTPEISTALDGAPPATGGGEHKHGATATAPAADPATYDRVLGAARAAGLSGPVEIAPAAQDGAAWTVAQTDDTWPVAYDRVAVDPAGGTVTARSDFTDWPLLAKLSKLGIQAHMGRLLGPVNQVLLAALALGLLCVIVWGYRMWWQRRPTRADRRAPLGAPPARGAWRGTPWWALLVGVPMVAALGWALPWFGGTLLGFLVVDALAGLLARRRRSVPVSPAPAGS</sequence>
<keyword evidence="2" id="KW-0812">Transmembrane</keyword>
<feature type="compositionally biased region" description="Basic and acidic residues" evidence="1">
    <location>
        <begin position="1"/>
        <end position="12"/>
    </location>
</feature>
<dbReference type="PANTHER" id="PTHR34219:SF1">
    <property type="entry name" value="PEPSY DOMAIN-CONTAINING PROTEIN"/>
    <property type="match status" value="1"/>
</dbReference>
<dbReference type="InterPro" id="IPR005625">
    <property type="entry name" value="PepSY-ass_TM"/>
</dbReference>